<dbReference type="AlphaFoldDB" id="A0A075UNK7"/>
<proteinExistence type="predicted"/>
<dbReference type="RefSeq" id="WP_007033850.1">
    <property type="nucleotide sequence ID" value="NZ_CP008953.1"/>
</dbReference>
<evidence type="ECO:0000313" key="2">
    <source>
        <dbReference type="Proteomes" id="UP000028492"/>
    </source>
</evidence>
<dbReference type="KEGG" id="aja:AJAP_05380"/>
<dbReference type="HOGENOM" id="CLU_2662985_0_0_11"/>
<gene>
    <name evidence="1" type="ORF">AJAP_05380</name>
</gene>
<dbReference type="Proteomes" id="UP000028492">
    <property type="component" value="Chromosome"/>
</dbReference>
<name>A0A075UNK7_9PSEU</name>
<keyword evidence="2" id="KW-1185">Reference proteome</keyword>
<organism evidence="1 2">
    <name type="scientific">Amycolatopsis japonica</name>
    <dbReference type="NCBI Taxonomy" id="208439"/>
    <lineage>
        <taxon>Bacteria</taxon>
        <taxon>Bacillati</taxon>
        <taxon>Actinomycetota</taxon>
        <taxon>Actinomycetes</taxon>
        <taxon>Pseudonocardiales</taxon>
        <taxon>Pseudonocardiaceae</taxon>
        <taxon>Amycolatopsis</taxon>
        <taxon>Amycolatopsis japonica group</taxon>
    </lineage>
</organism>
<accession>A0A075UNK7</accession>
<evidence type="ECO:0000313" key="1">
    <source>
        <dbReference type="EMBL" id="AIG73996.1"/>
    </source>
</evidence>
<reference evidence="1 2" key="1">
    <citation type="journal article" date="2014" name="J. Biotechnol.">
        <title>Complete genome sequence of the actinobacterium Amycolatopsis japonica MG417-CF17(T) (=DSM 44213T) producing (S,S)-N,N'-ethylenediaminedisuccinic acid.</title>
        <authorList>
            <person name="Stegmann E."/>
            <person name="Albersmeier A."/>
            <person name="Spohn M."/>
            <person name="Gert H."/>
            <person name="Weber T."/>
            <person name="Wohlleben W."/>
            <person name="Kalinowski J."/>
            <person name="Ruckert C."/>
        </authorList>
    </citation>
    <scope>NUCLEOTIDE SEQUENCE [LARGE SCALE GENOMIC DNA]</scope>
    <source>
        <strain evidence="2">MG417-CF17 (DSM 44213)</strain>
    </source>
</reference>
<protein>
    <submittedName>
        <fullName evidence="1">Uncharacterized protein</fullName>
    </submittedName>
</protein>
<dbReference type="EMBL" id="CP008953">
    <property type="protein sequence ID" value="AIG73996.1"/>
    <property type="molecule type" value="Genomic_DNA"/>
</dbReference>
<sequence length="75" mass="8141">MTNQDWRRERRVRTVDTEGNPADVIVGLVETPGHGYEAALRVDGGPGVLLPLYPGADLLAAVRQTIEDGYRASAH</sequence>
<dbReference type="STRING" id="208439.AJAP_05380"/>